<feature type="region of interest" description="Disordered" evidence="1">
    <location>
        <begin position="1"/>
        <end position="39"/>
    </location>
</feature>
<dbReference type="PANTHER" id="PTHR38048">
    <property type="entry name" value="EXPRESSED PROTEIN"/>
    <property type="match status" value="1"/>
</dbReference>
<dbReference type="RefSeq" id="WP_101395482.1">
    <property type="nucleotide sequence ID" value="NZ_PJNE01000001.1"/>
</dbReference>
<sequence length="227" mass="25036">MTDDGHDLEPGTFPTPDADAPTPAAPATVRGFAPTPDDGIRLTGTLPWDEAARPRYPAPAEDPGYSDAQLATPRHLVDVHDHLRAELTQVRDIVGQVARGMLAVGDARSAVNTMTMRQNQWTLGAYCESYCRIVTGHHTLEDVSIFPHLRWADPDAGPVVARLEEEHEVIHDVLDEVDRALVALVSKVEGAIERLQHVVDLLTDILLSHLAYEERELLHPLARHGFH</sequence>
<dbReference type="EMBL" id="PJNE01000001">
    <property type="protein sequence ID" value="PKW26998.1"/>
    <property type="molecule type" value="Genomic_DNA"/>
</dbReference>
<dbReference type="Proteomes" id="UP000233781">
    <property type="component" value="Unassembled WGS sequence"/>
</dbReference>
<dbReference type="InterPro" id="IPR012312">
    <property type="entry name" value="Hemerythrin-like"/>
</dbReference>
<evidence type="ECO:0000313" key="3">
    <source>
        <dbReference type="EMBL" id="PKW26998.1"/>
    </source>
</evidence>
<dbReference type="Gene3D" id="1.20.120.520">
    <property type="entry name" value="nmb1532 protein domain like"/>
    <property type="match status" value="1"/>
</dbReference>
<evidence type="ECO:0000256" key="1">
    <source>
        <dbReference type="SAM" id="MobiDB-lite"/>
    </source>
</evidence>
<organism evidence="3 4">
    <name type="scientific">Phycicoccus duodecadis</name>
    <dbReference type="NCBI Taxonomy" id="173053"/>
    <lineage>
        <taxon>Bacteria</taxon>
        <taxon>Bacillati</taxon>
        <taxon>Actinomycetota</taxon>
        <taxon>Actinomycetes</taxon>
        <taxon>Micrococcales</taxon>
        <taxon>Intrasporangiaceae</taxon>
        <taxon>Phycicoccus</taxon>
    </lineage>
</organism>
<feature type="domain" description="Hemerythrin-like" evidence="2">
    <location>
        <begin position="75"/>
        <end position="218"/>
    </location>
</feature>
<feature type="compositionally biased region" description="Low complexity" evidence="1">
    <location>
        <begin position="14"/>
        <end position="28"/>
    </location>
</feature>
<gene>
    <name evidence="3" type="ORF">ATL31_1827</name>
</gene>
<protein>
    <submittedName>
        <fullName evidence="3">Hemerythrin HHE cation binding domain-containing protein</fullName>
    </submittedName>
</protein>
<dbReference type="Pfam" id="PF01814">
    <property type="entry name" value="Hemerythrin"/>
    <property type="match status" value="1"/>
</dbReference>
<dbReference type="OrthoDB" id="9775082at2"/>
<comment type="caution">
    <text evidence="3">The sequence shown here is derived from an EMBL/GenBank/DDBJ whole genome shotgun (WGS) entry which is preliminary data.</text>
</comment>
<reference evidence="3 4" key="1">
    <citation type="submission" date="2017-12" db="EMBL/GenBank/DDBJ databases">
        <title>Sequencing the genomes of 1000 Actinobacteria strains.</title>
        <authorList>
            <person name="Klenk H.-P."/>
        </authorList>
    </citation>
    <scope>NUCLEOTIDE SEQUENCE [LARGE SCALE GENOMIC DNA]</scope>
    <source>
        <strain evidence="3 4">DSM 12806</strain>
    </source>
</reference>
<dbReference type="InterPro" id="IPR053206">
    <property type="entry name" value="Dimeric_xanthone_biosynth"/>
</dbReference>
<dbReference type="PANTHER" id="PTHR38048:SF1">
    <property type="entry name" value="HEMERYTHRIN-LIKE DOMAIN-CONTAINING PROTEIN"/>
    <property type="match status" value="1"/>
</dbReference>
<name>A0A2N3YJM1_9MICO</name>
<evidence type="ECO:0000313" key="4">
    <source>
        <dbReference type="Proteomes" id="UP000233781"/>
    </source>
</evidence>
<accession>A0A2N3YJM1</accession>
<dbReference type="CDD" id="cd12108">
    <property type="entry name" value="Hr-like"/>
    <property type="match status" value="1"/>
</dbReference>
<proteinExistence type="predicted"/>
<dbReference type="AlphaFoldDB" id="A0A2N3YJM1"/>
<keyword evidence="4" id="KW-1185">Reference proteome</keyword>
<evidence type="ECO:0000259" key="2">
    <source>
        <dbReference type="Pfam" id="PF01814"/>
    </source>
</evidence>